<gene>
    <name evidence="1" type="ORF">M747DRAFT_310025</name>
</gene>
<accession>A0A370BPD3</accession>
<protein>
    <submittedName>
        <fullName evidence="1">Uncharacterized protein</fullName>
    </submittedName>
</protein>
<dbReference type="EMBL" id="KZ851949">
    <property type="protein sequence ID" value="RDH15369.1"/>
    <property type="molecule type" value="Genomic_DNA"/>
</dbReference>
<dbReference type="AlphaFoldDB" id="A0A370BPD3"/>
<dbReference type="Proteomes" id="UP000253845">
    <property type="component" value="Unassembled WGS sequence"/>
</dbReference>
<reference evidence="1 2" key="1">
    <citation type="submission" date="2018-07" db="EMBL/GenBank/DDBJ databases">
        <title>Section-level genome sequencing of Aspergillus section Nigri to investigate inter- and intra-species variation.</title>
        <authorList>
            <consortium name="DOE Joint Genome Institute"/>
            <person name="Vesth T.C."/>
            <person name="Nybo J.L."/>
            <person name="Theobald S."/>
            <person name="Frisvad J.C."/>
            <person name="Larsen T.O."/>
            <person name="Nielsen K.F."/>
            <person name="Hoof J.B."/>
            <person name="Brandl J."/>
            <person name="Salamov A."/>
            <person name="Riley R."/>
            <person name="Gladden J.M."/>
            <person name="Phatale P."/>
            <person name="Nielsen M.T."/>
            <person name="Lyhne E.K."/>
            <person name="Kogle M.E."/>
            <person name="Strasser K."/>
            <person name="McDonnell E."/>
            <person name="Barry K."/>
            <person name="Clum A."/>
            <person name="Chen C."/>
            <person name="Nolan M."/>
            <person name="Sandor L."/>
            <person name="Kuo A."/>
            <person name="Lipzen A."/>
            <person name="Hainaut M."/>
            <person name="Drula E."/>
            <person name="Tsang A."/>
            <person name="Magnuson J.K."/>
            <person name="Henrissat B."/>
            <person name="Wiebenga A."/>
            <person name="Simmons B.A."/>
            <person name="Makela M.R."/>
            <person name="De vries R.P."/>
            <person name="Grigoriev I.V."/>
            <person name="Mortensen U.H."/>
            <person name="Baker S.E."/>
            <person name="Andersen M.R."/>
        </authorList>
    </citation>
    <scope>NUCLEOTIDE SEQUENCE [LARGE SCALE GENOMIC DNA]</scope>
    <source>
        <strain evidence="1 2">ATCC 13496</strain>
    </source>
</reference>
<sequence length="150" mass="16621">MIRKPSVDLFTPFLWLAIPVRVRRFALFYSQSSCRFPEFRPCLLTRSAVLSIALLRIRADIYGLLRSALDRKYALSVVRSGHPLAAELRTHSMTTGERSEALACSSRLARSSSASPSKYGHNHLSFSLPFPTPACAISPLSTESGNRVPI</sequence>
<dbReference type="VEuPathDB" id="FungiDB:M747DRAFT_310025"/>
<name>A0A370BPD3_ASPNG</name>
<organism evidence="1 2">
    <name type="scientific">Aspergillus niger ATCC 13496</name>
    <dbReference type="NCBI Taxonomy" id="1353008"/>
    <lineage>
        <taxon>Eukaryota</taxon>
        <taxon>Fungi</taxon>
        <taxon>Dikarya</taxon>
        <taxon>Ascomycota</taxon>
        <taxon>Pezizomycotina</taxon>
        <taxon>Eurotiomycetes</taxon>
        <taxon>Eurotiomycetidae</taxon>
        <taxon>Eurotiales</taxon>
        <taxon>Aspergillaceae</taxon>
        <taxon>Aspergillus</taxon>
        <taxon>Aspergillus subgen. Circumdati</taxon>
    </lineage>
</organism>
<proteinExistence type="predicted"/>
<evidence type="ECO:0000313" key="1">
    <source>
        <dbReference type="EMBL" id="RDH15369.1"/>
    </source>
</evidence>
<evidence type="ECO:0000313" key="2">
    <source>
        <dbReference type="Proteomes" id="UP000253845"/>
    </source>
</evidence>